<comment type="caution">
    <text evidence="6">The sequence shown here is derived from an EMBL/GenBank/DDBJ whole genome shotgun (WGS) entry which is preliminary data.</text>
</comment>
<dbReference type="EMBL" id="ANFO01000056">
    <property type="protein sequence ID" value="KGQ13128.1"/>
    <property type="molecule type" value="Genomic_DNA"/>
</dbReference>
<dbReference type="Proteomes" id="UP000030106">
    <property type="component" value="Unassembled WGS sequence"/>
</dbReference>
<dbReference type="InterPro" id="IPR000847">
    <property type="entry name" value="LysR_HTH_N"/>
</dbReference>
<reference evidence="6 7" key="1">
    <citation type="submission" date="2012-10" db="EMBL/GenBank/DDBJ databases">
        <title>Genome sequencing and analysis of entomopathogenic fungi Beauveria bassiana D1-5.</title>
        <authorList>
            <person name="Li Q."/>
            <person name="Wang L."/>
            <person name="Zhang Z."/>
            <person name="Wang Q."/>
            <person name="Ren J."/>
            <person name="Wang M."/>
            <person name="Xu W."/>
            <person name="Wang J."/>
            <person name="Lu Y."/>
            <person name="Du Q."/>
            <person name="Sun Z."/>
        </authorList>
    </citation>
    <scope>NUCLEOTIDE SEQUENCE [LARGE SCALE GENOMIC DNA]</scope>
    <source>
        <strain evidence="6 7">D1-5</strain>
    </source>
</reference>
<keyword evidence="3" id="KW-0238">DNA-binding</keyword>
<evidence type="ECO:0000313" key="7">
    <source>
        <dbReference type="Proteomes" id="UP000030106"/>
    </source>
</evidence>
<dbReference type="InterPro" id="IPR005119">
    <property type="entry name" value="LysR_subst-bd"/>
</dbReference>
<dbReference type="Pfam" id="PF00126">
    <property type="entry name" value="HTH_1"/>
    <property type="match status" value="1"/>
</dbReference>
<dbReference type="PANTHER" id="PTHR30537">
    <property type="entry name" value="HTH-TYPE TRANSCRIPTIONAL REGULATOR"/>
    <property type="match status" value="1"/>
</dbReference>
<dbReference type="HOGENOM" id="CLU_039613_16_0_1"/>
<feature type="domain" description="HTH lysR-type" evidence="5">
    <location>
        <begin position="13"/>
        <end position="70"/>
    </location>
</feature>
<dbReference type="CDD" id="cd08422">
    <property type="entry name" value="PBP2_CrgA_like"/>
    <property type="match status" value="1"/>
</dbReference>
<sequence>MPIRSGAKNHSELDLGGLRIFVAIAEGGSFVAGGKALGLTRSAAGKAIARLEAQLETRLFNRTTRRVALTRDGYGFYERCVQILQDIEDAEASVRQNFSSPSGVLRLSVPETWGKVVLLPFLKHIMAAWPGLNIEVSFTDRVVDLVTEGFDLSIRLGDLPKDSQLVARPVQRIRPHLFASPAYLAETGTPAVPADLPLHQRLVYGLSPQTADWTLFTISNESVVIEGHSRIRFDSGEAICAAAVEGLGIAFLPAFLVAQYVAEGKLVPVLPELCGTPLSVNVVYPNRKHLAAKVRLFIDRLVEYLDY</sequence>
<accession>A0A0A2VZQ8</accession>
<organism evidence="6 7">
    <name type="scientific">Beauveria bassiana D1-5</name>
    <dbReference type="NCBI Taxonomy" id="1245745"/>
    <lineage>
        <taxon>Eukaryota</taxon>
        <taxon>Fungi</taxon>
        <taxon>Dikarya</taxon>
        <taxon>Ascomycota</taxon>
        <taxon>Pezizomycotina</taxon>
        <taxon>Sordariomycetes</taxon>
        <taxon>Hypocreomycetidae</taxon>
        <taxon>Hypocreales</taxon>
        <taxon>Cordycipitaceae</taxon>
        <taxon>Beauveria</taxon>
    </lineage>
</organism>
<dbReference type="PANTHER" id="PTHR30537:SF5">
    <property type="entry name" value="HTH-TYPE TRANSCRIPTIONAL ACTIVATOR TTDR-RELATED"/>
    <property type="match status" value="1"/>
</dbReference>
<dbReference type="FunFam" id="1.10.10.10:FF:000001">
    <property type="entry name" value="LysR family transcriptional regulator"/>
    <property type="match status" value="1"/>
</dbReference>
<dbReference type="STRING" id="1245745.A0A0A2VZQ8"/>
<dbReference type="InterPro" id="IPR058163">
    <property type="entry name" value="LysR-type_TF_proteobact-type"/>
</dbReference>
<dbReference type="Gene3D" id="1.10.10.10">
    <property type="entry name" value="Winged helix-like DNA-binding domain superfamily/Winged helix DNA-binding domain"/>
    <property type="match status" value="1"/>
</dbReference>
<dbReference type="GO" id="GO:0003700">
    <property type="term" value="F:DNA-binding transcription factor activity"/>
    <property type="evidence" value="ECO:0007669"/>
    <property type="project" value="InterPro"/>
</dbReference>
<evidence type="ECO:0000256" key="3">
    <source>
        <dbReference type="ARBA" id="ARBA00023125"/>
    </source>
</evidence>
<evidence type="ECO:0000259" key="5">
    <source>
        <dbReference type="PROSITE" id="PS50931"/>
    </source>
</evidence>
<evidence type="ECO:0000313" key="6">
    <source>
        <dbReference type="EMBL" id="KGQ13128.1"/>
    </source>
</evidence>
<dbReference type="SUPFAM" id="SSF53850">
    <property type="entry name" value="Periplasmic binding protein-like II"/>
    <property type="match status" value="1"/>
</dbReference>
<comment type="similarity">
    <text evidence="1">Belongs to the LysR transcriptional regulatory family.</text>
</comment>
<gene>
    <name evidence="6" type="ORF">BBAD15_g1117</name>
</gene>
<evidence type="ECO:0000256" key="2">
    <source>
        <dbReference type="ARBA" id="ARBA00023015"/>
    </source>
</evidence>
<proteinExistence type="inferred from homology"/>
<keyword evidence="2" id="KW-0805">Transcription regulation</keyword>
<dbReference type="InterPro" id="IPR036388">
    <property type="entry name" value="WH-like_DNA-bd_sf"/>
</dbReference>
<dbReference type="Gene3D" id="3.40.190.290">
    <property type="match status" value="1"/>
</dbReference>
<protein>
    <submittedName>
        <fullName evidence="6">Putative HTH-type transcriptional regulator</fullName>
    </submittedName>
</protein>
<dbReference type="InterPro" id="IPR036390">
    <property type="entry name" value="WH_DNA-bd_sf"/>
</dbReference>
<evidence type="ECO:0000256" key="1">
    <source>
        <dbReference type="ARBA" id="ARBA00009437"/>
    </source>
</evidence>
<dbReference type="GO" id="GO:0006351">
    <property type="term" value="P:DNA-templated transcription"/>
    <property type="evidence" value="ECO:0007669"/>
    <property type="project" value="TreeGrafter"/>
</dbReference>
<name>A0A0A2VZQ8_BEABA</name>
<dbReference type="GO" id="GO:0043565">
    <property type="term" value="F:sequence-specific DNA binding"/>
    <property type="evidence" value="ECO:0007669"/>
    <property type="project" value="TreeGrafter"/>
</dbReference>
<dbReference type="PROSITE" id="PS50931">
    <property type="entry name" value="HTH_LYSR"/>
    <property type="match status" value="1"/>
</dbReference>
<evidence type="ECO:0000256" key="4">
    <source>
        <dbReference type="ARBA" id="ARBA00023163"/>
    </source>
</evidence>
<keyword evidence="4" id="KW-0804">Transcription</keyword>
<dbReference type="AlphaFoldDB" id="A0A0A2VZQ8"/>
<dbReference type="Pfam" id="PF03466">
    <property type="entry name" value="LysR_substrate"/>
    <property type="match status" value="1"/>
</dbReference>
<dbReference type="SUPFAM" id="SSF46785">
    <property type="entry name" value="Winged helix' DNA-binding domain"/>
    <property type="match status" value="1"/>
</dbReference>